<protein>
    <recommendedName>
        <fullName evidence="8">Protein DETOXIFICATION</fullName>
    </recommendedName>
</protein>
<keyword evidence="3 6" id="KW-0812">Transmembrane</keyword>
<dbReference type="PANTHER" id="PTHR42893">
    <property type="entry name" value="PROTEIN DETOXIFICATION 44, CHLOROPLASTIC-RELATED"/>
    <property type="match status" value="1"/>
</dbReference>
<name>A0A7S1BFD6_9STRA</name>
<feature type="transmembrane region" description="Helical" evidence="6">
    <location>
        <begin position="25"/>
        <end position="48"/>
    </location>
</feature>
<dbReference type="GO" id="GO:0015297">
    <property type="term" value="F:antiporter activity"/>
    <property type="evidence" value="ECO:0007669"/>
    <property type="project" value="InterPro"/>
</dbReference>
<dbReference type="EMBL" id="HBFR01015473">
    <property type="protein sequence ID" value="CAD8884062.1"/>
    <property type="molecule type" value="Transcribed_RNA"/>
</dbReference>
<evidence type="ECO:0000256" key="5">
    <source>
        <dbReference type="ARBA" id="ARBA00023136"/>
    </source>
</evidence>
<feature type="transmembrane region" description="Helical" evidence="6">
    <location>
        <begin position="181"/>
        <end position="204"/>
    </location>
</feature>
<comment type="subcellular location">
    <subcellularLocation>
        <location evidence="1">Membrane</location>
        <topology evidence="1">Multi-pass membrane protein</topology>
    </subcellularLocation>
</comment>
<dbReference type="GO" id="GO:0016020">
    <property type="term" value="C:membrane"/>
    <property type="evidence" value="ECO:0007669"/>
    <property type="project" value="UniProtKB-SubCell"/>
</dbReference>
<organism evidence="7">
    <name type="scientific">Corethron hystrix</name>
    <dbReference type="NCBI Taxonomy" id="216773"/>
    <lineage>
        <taxon>Eukaryota</taxon>
        <taxon>Sar</taxon>
        <taxon>Stramenopiles</taxon>
        <taxon>Ochrophyta</taxon>
        <taxon>Bacillariophyta</taxon>
        <taxon>Coscinodiscophyceae</taxon>
        <taxon>Corethrophycidae</taxon>
        <taxon>Corethrales</taxon>
        <taxon>Corethraceae</taxon>
        <taxon>Corethron</taxon>
    </lineage>
</organism>
<evidence type="ECO:0000256" key="4">
    <source>
        <dbReference type="ARBA" id="ARBA00022989"/>
    </source>
</evidence>
<dbReference type="PANTHER" id="PTHR42893:SF46">
    <property type="entry name" value="PROTEIN DETOXIFICATION 44, CHLOROPLASTIC"/>
    <property type="match status" value="1"/>
</dbReference>
<accession>A0A7S1BFD6</accession>
<evidence type="ECO:0000256" key="6">
    <source>
        <dbReference type="SAM" id="Phobius"/>
    </source>
</evidence>
<feature type="transmembrane region" description="Helical" evidence="6">
    <location>
        <begin position="266"/>
        <end position="290"/>
    </location>
</feature>
<feature type="transmembrane region" description="Helical" evidence="6">
    <location>
        <begin position="225"/>
        <end position="246"/>
    </location>
</feature>
<evidence type="ECO:0000256" key="3">
    <source>
        <dbReference type="ARBA" id="ARBA00022692"/>
    </source>
</evidence>
<evidence type="ECO:0000313" key="7">
    <source>
        <dbReference type="EMBL" id="CAD8884062.1"/>
    </source>
</evidence>
<dbReference type="InterPro" id="IPR044644">
    <property type="entry name" value="DinF-like"/>
</dbReference>
<feature type="transmembrane region" description="Helical" evidence="6">
    <location>
        <begin position="297"/>
        <end position="318"/>
    </location>
</feature>
<keyword evidence="4 6" id="KW-1133">Transmembrane helix</keyword>
<feature type="transmembrane region" description="Helical" evidence="6">
    <location>
        <begin position="593"/>
        <end position="612"/>
    </location>
</feature>
<evidence type="ECO:0000256" key="2">
    <source>
        <dbReference type="ARBA" id="ARBA00010199"/>
    </source>
</evidence>
<gene>
    <name evidence="7" type="ORF">CHYS00102_LOCUS11259</name>
</gene>
<dbReference type="Pfam" id="PF01554">
    <property type="entry name" value="MatE"/>
    <property type="match status" value="2"/>
</dbReference>
<dbReference type="GO" id="GO:0042910">
    <property type="term" value="F:xenobiotic transmembrane transporter activity"/>
    <property type="evidence" value="ECO:0007669"/>
    <property type="project" value="InterPro"/>
</dbReference>
<feature type="transmembrane region" description="Helical" evidence="6">
    <location>
        <begin position="480"/>
        <end position="501"/>
    </location>
</feature>
<evidence type="ECO:0000256" key="1">
    <source>
        <dbReference type="ARBA" id="ARBA00004141"/>
    </source>
</evidence>
<comment type="similarity">
    <text evidence="2">Belongs to the multi antimicrobial extrusion (MATE) (TC 2.A.66.1) family.</text>
</comment>
<evidence type="ECO:0008006" key="8">
    <source>
        <dbReference type="Google" id="ProtNLM"/>
    </source>
</evidence>
<feature type="transmembrane region" description="Helical" evidence="6">
    <location>
        <begin position="521"/>
        <end position="540"/>
    </location>
</feature>
<sequence length="624" mass="66273">MKVTIIIDHHPSNKSNFKCTYHQHFPISMISFFFLLSYLEFCSCFQFLQIGFQNRLQHISGGLVSSSRTFVPLHQISASSCSGQRSALFTPVVAACRSSSALCASNVENTIDTPTEPDSNKDSMLVENRDDVGKSILSLAIPALLALSIDPLMTLVDTIFVGRYPGSEASSSEALAGMGSASALLTLAFYVMNFLATATAPLVGRKRSEGDENGAISTASRALSLSMLLGLALAVILIFCGPTVLLDAMGADYTGPAGREAAEDFVIVRAFAAPAVLVSGAASGVLRGFLDTLTPTIVLTLANVVNLCLDVLLVQYLGMGTTGAALATTTAECVCAGSYLLILAGIIPLPSEVWRGDDKSEDNDHNANMKLPRMIPSLSVPSWSEFQPLLTASSAIFLRSAAIQLSLVTAAATVARDTLSYTSSSDAVMITSAAVAAHQIALQLWMLCSFITDSLAAASQALIADAIGQRSPTAVRNISLTVFQYGAVLGMVLGAILAFGAYGPSHVLIGLFTSDETTQELLFTVMGLVVVAQPVNALVFVGDGVLQGASEFVYQAKTMVLSSGVAMTTFFVIQTFDVSWPFQNSVEEFLTLFHVWECLILLQVMRGITAWFKLIDNEGPIKLL</sequence>
<proteinExistence type="inferred from homology"/>
<keyword evidence="5 6" id="KW-0472">Membrane</keyword>
<reference evidence="7" key="1">
    <citation type="submission" date="2021-01" db="EMBL/GenBank/DDBJ databases">
        <authorList>
            <person name="Corre E."/>
            <person name="Pelletier E."/>
            <person name="Niang G."/>
            <person name="Scheremetjew M."/>
            <person name="Finn R."/>
            <person name="Kale V."/>
            <person name="Holt S."/>
            <person name="Cochrane G."/>
            <person name="Meng A."/>
            <person name="Brown T."/>
            <person name="Cohen L."/>
        </authorList>
    </citation>
    <scope>NUCLEOTIDE SEQUENCE</scope>
    <source>
        <strain evidence="7">308</strain>
    </source>
</reference>
<dbReference type="AlphaFoldDB" id="A0A7S1BFD6"/>
<feature type="transmembrane region" description="Helical" evidence="6">
    <location>
        <begin position="324"/>
        <end position="349"/>
    </location>
</feature>
<feature type="transmembrane region" description="Helical" evidence="6">
    <location>
        <begin position="136"/>
        <end position="161"/>
    </location>
</feature>
<feature type="transmembrane region" description="Helical" evidence="6">
    <location>
        <begin position="552"/>
        <end position="573"/>
    </location>
</feature>
<dbReference type="InterPro" id="IPR002528">
    <property type="entry name" value="MATE_fam"/>
</dbReference>